<dbReference type="Pfam" id="PF04055">
    <property type="entry name" value="Radical_SAM"/>
    <property type="match status" value="1"/>
</dbReference>
<dbReference type="CDD" id="cd01335">
    <property type="entry name" value="Radical_SAM"/>
    <property type="match status" value="1"/>
</dbReference>
<gene>
    <name evidence="9" type="ORF">PL8927_140136</name>
</gene>
<comment type="caution">
    <text evidence="9">The sequence shown here is derived from an EMBL/GenBank/DDBJ whole genome shotgun (WGS) entry which is preliminary data.</text>
</comment>
<dbReference type="PROSITE" id="PS51918">
    <property type="entry name" value="RADICAL_SAM"/>
    <property type="match status" value="1"/>
</dbReference>
<evidence type="ECO:0000256" key="4">
    <source>
        <dbReference type="ARBA" id="ARBA00022723"/>
    </source>
</evidence>
<keyword evidence="3" id="KW-0949">S-adenosyl-L-methionine</keyword>
<keyword evidence="2" id="KW-0004">4Fe-4S</keyword>
<feature type="region of interest" description="Disordered" evidence="7">
    <location>
        <begin position="208"/>
        <end position="243"/>
    </location>
</feature>
<dbReference type="SFLD" id="SFLDS00029">
    <property type="entry name" value="Radical_SAM"/>
    <property type="match status" value="1"/>
</dbReference>
<dbReference type="SFLD" id="SFLDG01083">
    <property type="entry name" value="Uncharacterised_Radical_SAM_Su"/>
    <property type="match status" value="1"/>
</dbReference>
<evidence type="ECO:0000313" key="9">
    <source>
        <dbReference type="EMBL" id="VXD11412.1"/>
    </source>
</evidence>
<evidence type="ECO:0000256" key="5">
    <source>
        <dbReference type="ARBA" id="ARBA00023004"/>
    </source>
</evidence>
<reference evidence="9" key="1">
    <citation type="submission" date="2019-10" db="EMBL/GenBank/DDBJ databases">
        <authorList>
            <consortium name="Genoscope - CEA"/>
            <person name="William W."/>
        </authorList>
    </citation>
    <scope>NUCLEOTIDE SEQUENCE [LARGE SCALE GENOMIC DNA]</scope>
    <source>
        <strain evidence="9">BBR_PRJEB10992</strain>
    </source>
</reference>
<comment type="cofactor">
    <cofactor evidence="1">
        <name>[4Fe-4S] cluster</name>
        <dbReference type="ChEBI" id="CHEBI:49883"/>
    </cofactor>
</comment>
<evidence type="ECO:0000256" key="7">
    <source>
        <dbReference type="SAM" id="MobiDB-lite"/>
    </source>
</evidence>
<sequence length="271" mass="30071">MTTATPSSLTFTPVYGPVWSWRYGKSLGIDPIGEISTCSFNCVYCQLGEIEVKTQQRQIYVPTDQILQALAKFALWNIDVITLSGSGEPTLAANLGEILIGIKTLTQRPTLVLTNGTTLGDPQVREQLALADKVSVKLDGVSKVQLQRINRPVTNLNLTELLSSIQEFRRLFPGELGLQTMILSPWSSSDRQEYQRWVKAIAPTEIQLNTPTRPKPLKRELAGRENHPSPENPPYQAQKLKSVSTSVLQDFAEEIQQQTGIPVRYAPGSNL</sequence>
<dbReference type="GO" id="GO:0051539">
    <property type="term" value="F:4 iron, 4 sulfur cluster binding"/>
    <property type="evidence" value="ECO:0007669"/>
    <property type="project" value="UniProtKB-KW"/>
</dbReference>
<organism evidence="9 10">
    <name type="scientific">Planktothrix serta PCC 8927</name>
    <dbReference type="NCBI Taxonomy" id="671068"/>
    <lineage>
        <taxon>Bacteria</taxon>
        <taxon>Bacillati</taxon>
        <taxon>Cyanobacteriota</taxon>
        <taxon>Cyanophyceae</taxon>
        <taxon>Oscillatoriophycideae</taxon>
        <taxon>Oscillatoriales</taxon>
        <taxon>Microcoleaceae</taxon>
        <taxon>Planktothrix</taxon>
    </lineage>
</organism>
<dbReference type="Gene3D" id="3.20.20.70">
    <property type="entry name" value="Aldolase class I"/>
    <property type="match status" value="1"/>
</dbReference>
<dbReference type="InterPro" id="IPR058240">
    <property type="entry name" value="rSAM_sf"/>
</dbReference>
<dbReference type="GO" id="GO:0046872">
    <property type="term" value="F:metal ion binding"/>
    <property type="evidence" value="ECO:0007669"/>
    <property type="project" value="UniProtKB-KW"/>
</dbReference>
<protein>
    <recommendedName>
        <fullName evidence="8">Radical SAM core domain-containing protein</fullName>
    </recommendedName>
</protein>
<feature type="domain" description="Radical SAM core" evidence="8">
    <location>
        <begin position="22"/>
        <end position="250"/>
    </location>
</feature>
<keyword evidence="10" id="KW-1185">Reference proteome</keyword>
<accession>A0A7Z9DUW0</accession>
<dbReference type="RefSeq" id="WP_083617568.1">
    <property type="nucleotide sequence ID" value="NZ_LR734832.1"/>
</dbReference>
<feature type="compositionally biased region" description="Basic and acidic residues" evidence="7">
    <location>
        <begin position="217"/>
        <end position="228"/>
    </location>
</feature>
<dbReference type="PANTHER" id="PTHR43787:SF11">
    <property type="entry name" value="UPF0026 PROTEIN SLR1464"/>
    <property type="match status" value="1"/>
</dbReference>
<evidence type="ECO:0000313" key="10">
    <source>
        <dbReference type="Proteomes" id="UP000184550"/>
    </source>
</evidence>
<dbReference type="SUPFAM" id="SSF102114">
    <property type="entry name" value="Radical SAM enzymes"/>
    <property type="match status" value="1"/>
</dbReference>
<dbReference type="OrthoDB" id="9795504at2"/>
<dbReference type="AlphaFoldDB" id="A0A7Z9DUW0"/>
<keyword evidence="4" id="KW-0479">Metal-binding</keyword>
<evidence type="ECO:0000256" key="3">
    <source>
        <dbReference type="ARBA" id="ARBA00022691"/>
    </source>
</evidence>
<keyword evidence="5" id="KW-0408">Iron</keyword>
<proteinExistence type="predicted"/>
<keyword evidence="6" id="KW-0411">Iron-sulfur</keyword>
<evidence type="ECO:0000259" key="8">
    <source>
        <dbReference type="PROSITE" id="PS51918"/>
    </source>
</evidence>
<evidence type="ECO:0000256" key="6">
    <source>
        <dbReference type="ARBA" id="ARBA00023014"/>
    </source>
</evidence>
<dbReference type="InterPro" id="IPR007197">
    <property type="entry name" value="rSAM"/>
</dbReference>
<dbReference type="InterPro" id="IPR013785">
    <property type="entry name" value="Aldolase_TIM"/>
</dbReference>
<dbReference type="Proteomes" id="UP000184550">
    <property type="component" value="Unassembled WGS sequence"/>
</dbReference>
<evidence type="ECO:0000256" key="2">
    <source>
        <dbReference type="ARBA" id="ARBA00022485"/>
    </source>
</evidence>
<evidence type="ECO:0000256" key="1">
    <source>
        <dbReference type="ARBA" id="ARBA00001966"/>
    </source>
</evidence>
<dbReference type="EMBL" id="CZCU02000046">
    <property type="protein sequence ID" value="VXD11412.1"/>
    <property type="molecule type" value="Genomic_DNA"/>
</dbReference>
<dbReference type="GO" id="GO:0003824">
    <property type="term" value="F:catalytic activity"/>
    <property type="evidence" value="ECO:0007669"/>
    <property type="project" value="InterPro"/>
</dbReference>
<name>A0A7Z9DUW0_9CYAN</name>
<dbReference type="InterPro" id="IPR040084">
    <property type="entry name" value="GTPase_Obg"/>
</dbReference>
<dbReference type="PANTHER" id="PTHR43787">
    <property type="entry name" value="FEMO COFACTOR BIOSYNTHESIS PROTEIN NIFB-RELATED"/>
    <property type="match status" value="1"/>
</dbReference>